<protein>
    <submittedName>
        <fullName evidence="4">Putative secreted protein</fullName>
    </submittedName>
</protein>
<feature type="signal peptide" evidence="3">
    <location>
        <begin position="1"/>
        <end position="26"/>
    </location>
</feature>
<feature type="compositionally biased region" description="Basic and acidic residues" evidence="1">
    <location>
        <begin position="682"/>
        <end position="704"/>
    </location>
</feature>
<keyword evidence="3" id="KW-0732">Signal</keyword>
<dbReference type="AlphaFoldDB" id="A0A346Y5K5"/>
<feature type="chain" id="PRO_5016799130" evidence="3">
    <location>
        <begin position="27"/>
        <end position="704"/>
    </location>
</feature>
<evidence type="ECO:0000256" key="2">
    <source>
        <dbReference type="SAM" id="Phobius"/>
    </source>
</evidence>
<dbReference type="KEGG" id="euz:DVS28_a5096"/>
<keyword evidence="5" id="KW-1185">Reference proteome</keyword>
<dbReference type="Pfam" id="PF19516">
    <property type="entry name" value="DUF6049"/>
    <property type="match status" value="1"/>
</dbReference>
<feature type="transmembrane region" description="Helical" evidence="2">
    <location>
        <begin position="647"/>
        <end position="668"/>
    </location>
</feature>
<sequence length="704" mass="72852">MTAVIALIAFVLLDIALVGSARQAHAQDDEVVDADMALASIEAVLSGEEDDVVEAVLEIDSGPQARSDLRLVTTVHTRVDDPAEMDAALLGDTRGVYSSVSTQLDDLASGELRLQAIQVGAEELDLDDPGLAGVYPLEFRLFQRGDAVASITTAVVVVPEDPPDPLPASMVVSVAAEDTVPLTGDVLTSDMAALLAPDSALVALARDLDGTDADGSAAGLTLALDGRTLSDLSTIADGYALPDGQLRDPGDRRARRAATILDRLAGLLQRPDVSSLSLPYGPADVVALVRGGEADEAIRLFDTGRQAVRQLTGRPPLDDIVVPPDGLDADTVAALGPSADAFLLEERYLALAGADMPQPVRRLRTADGGEVRILVADESLSSVLGDPRDEGVAATMQRLTAATALRWLGAEGADEAAVLLQVDGLGALPSGMLTAATDTIAALPWLRPMSLGTLADVVEPSDRVVRLAYPPSSRAAELDAEYIEALGAARSALVPIRALLPDSDDMATTFGRSLLAAAALPYRSLDERAAGLSRIEDTIGALDGLAGAVSVVEAPPVTLTSTTGEIPISLVNSADQALDVRVRVGSTGFEFDEPITQLTLPPNATQTLTFRATALNPGGLSGVGVAVEDPTGRVLLVSSTIAVRSTAFPVVALVATIGAALFLAVWGLRQTRRRRVPGAGSADERVDGQADDQDGHGGLREVGG</sequence>
<keyword evidence="2" id="KW-0472">Membrane</keyword>
<keyword evidence="2" id="KW-0812">Transmembrane</keyword>
<evidence type="ECO:0000313" key="5">
    <source>
        <dbReference type="Proteomes" id="UP000264006"/>
    </source>
</evidence>
<accession>A0A346Y5K5</accession>
<dbReference type="Proteomes" id="UP000264006">
    <property type="component" value="Chromosome"/>
</dbReference>
<keyword evidence="2" id="KW-1133">Transmembrane helix</keyword>
<evidence type="ECO:0000256" key="1">
    <source>
        <dbReference type="SAM" id="MobiDB-lite"/>
    </source>
</evidence>
<evidence type="ECO:0000256" key="3">
    <source>
        <dbReference type="SAM" id="SignalP"/>
    </source>
</evidence>
<reference evidence="4 5" key="1">
    <citation type="submission" date="2018-09" db="EMBL/GenBank/DDBJ databases">
        <title>Complete genome sequence of Euzebya sp. DY32-46 isolated from seawater of Pacific Ocean.</title>
        <authorList>
            <person name="Xu L."/>
            <person name="Wu Y.-H."/>
            <person name="Xu X.-W."/>
        </authorList>
    </citation>
    <scope>NUCLEOTIDE SEQUENCE [LARGE SCALE GENOMIC DNA]</scope>
    <source>
        <strain evidence="4 5">DY32-46</strain>
    </source>
</reference>
<proteinExistence type="predicted"/>
<evidence type="ECO:0000313" key="4">
    <source>
        <dbReference type="EMBL" id="AXV09752.1"/>
    </source>
</evidence>
<gene>
    <name evidence="4" type="ORF">DVS28_a5096</name>
</gene>
<name>A0A346Y5K5_9ACTN</name>
<dbReference type="InterPro" id="IPR046112">
    <property type="entry name" value="DUF6049"/>
</dbReference>
<feature type="region of interest" description="Disordered" evidence="1">
    <location>
        <begin position="676"/>
        <end position="704"/>
    </location>
</feature>
<dbReference type="EMBL" id="CP031165">
    <property type="protein sequence ID" value="AXV09752.1"/>
    <property type="molecule type" value="Genomic_DNA"/>
</dbReference>
<organism evidence="4 5">
    <name type="scientific">Euzebya pacifica</name>
    <dbReference type="NCBI Taxonomy" id="1608957"/>
    <lineage>
        <taxon>Bacteria</taxon>
        <taxon>Bacillati</taxon>
        <taxon>Actinomycetota</taxon>
        <taxon>Nitriliruptoria</taxon>
        <taxon>Euzebyales</taxon>
    </lineage>
</organism>